<feature type="transmembrane region" description="Helical" evidence="10">
    <location>
        <begin position="1039"/>
        <end position="1059"/>
    </location>
</feature>
<dbReference type="CDD" id="cd03244">
    <property type="entry name" value="ABCC_MRP_domain2"/>
    <property type="match status" value="1"/>
</dbReference>
<dbReference type="Gene3D" id="1.20.1560.10">
    <property type="entry name" value="ABC transporter type 1, transmembrane domain"/>
    <property type="match status" value="2"/>
</dbReference>
<feature type="domain" description="ABC transporter" evidence="11">
    <location>
        <begin position="1218"/>
        <end position="1434"/>
    </location>
</feature>
<protein>
    <recommendedName>
        <fullName evidence="15">Multidrug resistance protein</fullName>
    </recommendedName>
</protein>
<accession>A0ABR4CR55</accession>
<dbReference type="InterPro" id="IPR017871">
    <property type="entry name" value="ABC_transporter-like_CS"/>
</dbReference>
<evidence type="ECO:0000256" key="6">
    <source>
        <dbReference type="ARBA" id="ARBA00022989"/>
    </source>
</evidence>
<evidence type="ECO:0000256" key="2">
    <source>
        <dbReference type="ARBA" id="ARBA00022448"/>
    </source>
</evidence>
<organism evidence="13 14">
    <name type="scientific">Oculimacula yallundae</name>
    <dbReference type="NCBI Taxonomy" id="86028"/>
    <lineage>
        <taxon>Eukaryota</taxon>
        <taxon>Fungi</taxon>
        <taxon>Dikarya</taxon>
        <taxon>Ascomycota</taxon>
        <taxon>Pezizomycotina</taxon>
        <taxon>Leotiomycetes</taxon>
        <taxon>Helotiales</taxon>
        <taxon>Ploettnerulaceae</taxon>
        <taxon>Oculimacula</taxon>
    </lineage>
</organism>
<dbReference type="InterPro" id="IPR003593">
    <property type="entry name" value="AAA+_ATPase"/>
</dbReference>
<dbReference type="CDD" id="cd18580">
    <property type="entry name" value="ABC_6TM_ABCC_D2"/>
    <property type="match status" value="1"/>
</dbReference>
<dbReference type="InterPro" id="IPR027417">
    <property type="entry name" value="P-loop_NTPase"/>
</dbReference>
<evidence type="ECO:0000256" key="10">
    <source>
        <dbReference type="SAM" id="Phobius"/>
    </source>
</evidence>
<keyword evidence="7 10" id="KW-0472">Membrane</keyword>
<feature type="transmembrane region" description="Helical" evidence="10">
    <location>
        <begin position="161"/>
        <end position="180"/>
    </location>
</feature>
<feature type="transmembrane region" description="Helical" evidence="10">
    <location>
        <begin position="136"/>
        <end position="155"/>
    </location>
</feature>
<dbReference type="SMART" id="SM00382">
    <property type="entry name" value="AAA"/>
    <property type="match status" value="2"/>
</dbReference>
<dbReference type="Gene3D" id="3.40.50.300">
    <property type="entry name" value="P-loop containing nucleotide triphosphate hydrolases"/>
    <property type="match status" value="2"/>
</dbReference>
<dbReference type="Pfam" id="PF00664">
    <property type="entry name" value="ABC_membrane"/>
    <property type="match status" value="2"/>
</dbReference>
<dbReference type="Pfam" id="PF24357">
    <property type="entry name" value="TMD0_ABC"/>
    <property type="match status" value="1"/>
</dbReference>
<dbReference type="InterPro" id="IPR056227">
    <property type="entry name" value="TMD0_ABC"/>
</dbReference>
<feature type="domain" description="ABC transmembrane type-1" evidence="12">
    <location>
        <begin position="281"/>
        <end position="558"/>
    </location>
</feature>
<dbReference type="EMBL" id="JAZHXI010000005">
    <property type="protein sequence ID" value="KAL2071871.1"/>
    <property type="molecule type" value="Genomic_DNA"/>
</dbReference>
<keyword evidence="14" id="KW-1185">Reference proteome</keyword>
<dbReference type="SUPFAM" id="SSF90123">
    <property type="entry name" value="ABC transporter transmembrane region"/>
    <property type="match status" value="2"/>
</dbReference>
<evidence type="ECO:0000256" key="4">
    <source>
        <dbReference type="ARBA" id="ARBA00022741"/>
    </source>
</evidence>
<dbReference type="InterPro" id="IPR044726">
    <property type="entry name" value="ABCC_6TM_D2"/>
</dbReference>
<comment type="caution">
    <text evidence="13">The sequence shown here is derived from an EMBL/GenBank/DDBJ whole genome shotgun (WGS) entry which is preliminary data.</text>
</comment>
<evidence type="ECO:0000256" key="9">
    <source>
        <dbReference type="SAM" id="MobiDB-lite"/>
    </source>
</evidence>
<dbReference type="Pfam" id="PF00005">
    <property type="entry name" value="ABC_tran"/>
    <property type="match status" value="2"/>
</dbReference>
<name>A0ABR4CR55_9HELO</name>
<evidence type="ECO:0000256" key="5">
    <source>
        <dbReference type="ARBA" id="ARBA00022840"/>
    </source>
</evidence>
<feature type="transmembrane region" description="Helical" evidence="10">
    <location>
        <begin position="1010"/>
        <end position="1033"/>
    </location>
</feature>
<feature type="transmembrane region" description="Helical" evidence="10">
    <location>
        <begin position="936"/>
        <end position="962"/>
    </location>
</feature>
<dbReference type="InterPro" id="IPR003439">
    <property type="entry name" value="ABC_transporter-like_ATP-bd"/>
</dbReference>
<feature type="transmembrane region" description="Helical" evidence="10">
    <location>
        <begin position="35"/>
        <end position="54"/>
    </location>
</feature>
<keyword evidence="6 10" id="KW-1133">Transmembrane helix</keyword>
<feature type="transmembrane region" description="Helical" evidence="10">
    <location>
        <begin position="409"/>
        <end position="430"/>
    </location>
</feature>
<dbReference type="PROSITE" id="PS50929">
    <property type="entry name" value="ABC_TM1F"/>
    <property type="match status" value="2"/>
</dbReference>
<feature type="transmembrane region" description="Helical" evidence="10">
    <location>
        <begin position="894"/>
        <end position="916"/>
    </location>
</feature>
<feature type="transmembrane region" description="Helical" evidence="10">
    <location>
        <begin position="1155"/>
        <end position="1176"/>
    </location>
</feature>
<evidence type="ECO:0000259" key="12">
    <source>
        <dbReference type="PROSITE" id="PS50929"/>
    </source>
</evidence>
<dbReference type="SUPFAM" id="SSF52540">
    <property type="entry name" value="P-loop containing nucleoside triphosphate hydrolases"/>
    <property type="match status" value="2"/>
</dbReference>
<keyword evidence="3 10" id="KW-0812">Transmembrane</keyword>
<dbReference type="Proteomes" id="UP001595075">
    <property type="component" value="Unassembled WGS sequence"/>
</dbReference>
<keyword evidence="4" id="KW-0547">Nucleotide-binding</keyword>
<dbReference type="PANTHER" id="PTHR24223">
    <property type="entry name" value="ATP-BINDING CASSETTE SUB-FAMILY C"/>
    <property type="match status" value="1"/>
</dbReference>
<sequence length="1434" mass="157722">MNQSTIFAASPCQPSNDHSFGPIVKDCRSGFDFTLLFEQTILSIGPAALLLLFAPPRLVTLLKSSTKTRFSYLRSIKAILSLSLIGIHLGLLVLWTSNRVTQATIPASALSFVAALAVLLLSLLEDSKAIEPSFILSIYLLVTLVFDSVQVRTLYLRQEDASLLGLCTTSIVIKAALLVLESRSKRRYLRAPYNGYSPETTGGIFNRSFFWWINPILATGFRRLLTLDDLFQTDASLLTEPLRDRMQKSWNKYHTRESHRLTASIFHCLRWSFLSVIFPRLCLIGFNYSQPFLISAAIKFVSKPSATRDANDGFGLIGAAALIYLGIAISTTHYQHAVNRLLVAFRGATASLIFSKTLKQQADLQDKEASLTHMSSDIDQLSFSLDALCQVWAQLIELVIGLYLLSRNLGWVCVAPIVIVVVSTICAGQVTKLIGPRQKSWIAAVQTRVGMTSSMLGSMKSVKMMGLSNIMSETLQTQRLRELDLSKSFRVMGMWRMILSFLPTTVGPMVTFVIFAIQATANGTDRLSTSQTFSSLSIITLLTSPAEEFLQTLPMIGMATGCLERIEKFLLSDACEDRRLIQKHSSATVVEETELGIELQSLVSGSDEVVLSLRNASVKPSPSATIALSDINFDLIKGSLTMIVGVVGSGKSTLLKAIIGELQCETGSILTNFKHSAYCSQTAWLQNKTVRQIVTGYGESSQQDGEWYASVLHACAFDRDVLDLPDQHDTIIGSRGVTLSGGQKQRLALARAVYARRSIVVLDDVFSAIDGKTEALIVERLFGKRGLFKKLGCTVVLATHAIKHLPLADNVVVLGADGDMIDQGSFEVLRARKSQMIDLIVDEVESHRSDDEDTGQPDQLLKSGSKNTAIKSPPVDTETAELTRRIGDVSVYGYYLKSIGWKIALVNVATALMWTIGSNLPPLWLTWYANHTVQEVGLFIGVYVTTALVALSAATGLLYNLYMKLIPRSGARLHNILLTSAIDAPQSFFDETDSGLVLNRFSQDMTLIDASLPGAAAMCFSAFLQCLAQFGLIATGSNYMALACPALVLCVYFLQSYYLRTSRQMRFLDLECKSPLYTHFTETIEGLSTVRAFGWEEHFTRENVELLDKSQRPHYLMLCIQRWFNLVLLLLVGLTAVIVVALATSLTSTTTGGRLGVSLSSIVNFNFSLGMFMMFWTTMETSLGAIARLKSFQQETLSEHKEEETFIPAEDWPSSGAIEFRNVSASYGSSPALREISFGIRKGEKIGICGRTGSGKSTLLSVLLRILDTTSGTILIDGIDLSVVPRDIVRSRIVTIPQEPFILSGSVRFNADPTSTSTDESIIAALSKVGLWDILSARGGLDAEMTANPLSQGQQQIFCLARAMLKSNAKILVLDEATSNVDAETDRVMQRIVREEFKDFTVMTVAHRMDTIMDSDRIAVLDGGRLVEFKEPRK</sequence>
<dbReference type="InterPro" id="IPR044746">
    <property type="entry name" value="ABCC_6TM_D1"/>
</dbReference>
<dbReference type="InterPro" id="IPR036640">
    <property type="entry name" value="ABC1_TM_sf"/>
</dbReference>
<feature type="transmembrane region" description="Helical" evidence="10">
    <location>
        <begin position="103"/>
        <end position="124"/>
    </location>
</feature>
<evidence type="ECO:0000256" key="7">
    <source>
        <dbReference type="ARBA" id="ARBA00023136"/>
    </source>
</evidence>
<dbReference type="InterPro" id="IPR011527">
    <property type="entry name" value="ABC1_TM_dom"/>
</dbReference>
<gene>
    <name evidence="13" type="ORF">VTL71DRAFT_13106</name>
</gene>
<feature type="transmembrane region" description="Helical" evidence="10">
    <location>
        <begin position="1123"/>
        <end position="1143"/>
    </location>
</feature>
<feature type="transmembrane region" description="Helical" evidence="10">
    <location>
        <begin position="75"/>
        <end position="97"/>
    </location>
</feature>
<keyword evidence="8" id="KW-0325">Glycoprotein</keyword>
<evidence type="ECO:0000313" key="14">
    <source>
        <dbReference type="Proteomes" id="UP001595075"/>
    </source>
</evidence>
<dbReference type="InterPro" id="IPR050173">
    <property type="entry name" value="ABC_transporter_C-like"/>
</dbReference>
<dbReference type="CDD" id="cd18579">
    <property type="entry name" value="ABC_6TM_ABCC_D1"/>
    <property type="match status" value="1"/>
</dbReference>
<reference evidence="13 14" key="1">
    <citation type="journal article" date="2024" name="Commun. Biol.">
        <title>Comparative genomic analysis of thermophilic fungi reveals convergent evolutionary adaptations and gene losses.</title>
        <authorList>
            <person name="Steindorff A.S."/>
            <person name="Aguilar-Pontes M.V."/>
            <person name="Robinson A.J."/>
            <person name="Andreopoulos B."/>
            <person name="LaButti K."/>
            <person name="Kuo A."/>
            <person name="Mondo S."/>
            <person name="Riley R."/>
            <person name="Otillar R."/>
            <person name="Haridas S."/>
            <person name="Lipzen A."/>
            <person name="Grimwood J."/>
            <person name="Schmutz J."/>
            <person name="Clum A."/>
            <person name="Reid I.D."/>
            <person name="Moisan M.C."/>
            <person name="Butler G."/>
            <person name="Nguyen T.T.M."/>
            <person name="Dewar K."/>
            <person name="Conant G."/>
            <person name="Drula E."/>
            <person name="Henrissat B."/>
            <person name="Hansel C."/>
            <person name="Singer S."/>
            <person name="Hutchinson M.I."/>
            <person name="de Vries R.P."/>
            <person name="Natvig D.O."/>
            <person name="Powell A.J."/>
            <person name="Tsang A."/>
            <person name="Grigoriev I.V."/>
        </authorList>
    </citation>
    <scope>NUCLEOTIDE SEQUENCE [LARGE SCALE GENOMIC DNA]</scope>
    <source>
        <strain evidence="13 14">CBS 494.80</strain>
    </source>
</reference>
<feature type="transmembrane region" description="Helical" evidence="10">
    <location>
        <begin position="313"/>
        <end position="331"/>
    </location>
</feature>
<comment type="subcellular location">
    <subcellularLocation>
        <location evidence="1">Membrane</location>
        <topology evidence="1">Multi-pass membrane protein</topology>
    </subcellularLocation>
</comment>
<evidence type="ECO:0000259" key="11">
    <source>
        <dbReference type="PROSITE" id="PS50893"/>
    </source>
</evidence>
<evidence type="ECO:0008006" key="15">
    <source>
        <dbReference type="Google" id="ProtNLM"/>
    </source>
</evidence>
<feature type="transmembrane region" description="Helical" evidence="10">
    <location>
        <begin position="497"/>
        <end position="521"/>
    </location>
</feature>
<dbReference type="PANTHER" id="PTHR24223:SF399">
    <property type="entry name" value="ABC TRANSPORTER ATNG"/>
    <property type="match status" value="1"/>
</dbReference>
<evidence type="ECO:0000256" key="8">
    <source>
        <dbReference type="ARBA" id="ARBA00023180"/>
    </source>
</evidence>
<proteinExistence type="predicted"/>
<dbReference type="PROSITE" id="PS50893">
    <property type="entry name" value="ABC_TRANSPORTER_2"/>
    <property type="match status" value="2"/>
</dbReference>
<evidence type="ECO:0000313" key="13">
    <source>
        <dbReference type="EMBL" id="KAL2071871.1"/>
    </source>
</evidence>
<dbReference type="PROSITE" id="PS00211">
    <property type="entry name" value="ABC_TRANSPORTER_1"/>
    <property type="match status" value="1"/>
</dbReference>
<feature type="domain" description="ABC transporter" evidence="11">
    <location>
        <begin position="613"/>
        <end position="842"/>
    </location>
</feature>
<feature type="region of interest" description="Disordered" evidence="9">
    <location>
        <begin position="845"/>
        <end position="876"/>
    </location>
</feature>
<keyword evidence="2" id="KW-0813">Transport</keyword>
<feature type="domain" description="ABC transmembrane type-1" evidence="12">
    <location>
        <begin position="924"/>
        <end position="1181"/>
    </location>
</feature>
<evidence type="ECO:0000256" key="3">
    <source>
        <dbReference type="ARBA" id="ARBA00022692"/>
    </source>
</evidence>
<evidence type="ECO:0000256" key="1">
    <source>
        <dbReference type="ARBA" id="ARBA00004141"/>
    </source>
</evidence>
<keyword evidence="5" id="KW-0067">ATP-binding</keyword>